<evidence type="ECO:0000313" key="4">
    <source>
        <dbReference type="Proteomes" id="UP000092952"/>
    </source>
</evidence>
<dbReference type="EMBL" id="CP014671">
    <property type="protein sequence ID" value="ANX04608.1"/>
    <property type="molecule type" value="Genomic_DNA"/>
</dbReference>
<keyword evidence="1" id="KW-1133">Transmembrane helix</keyword>
<dbReference type="Gene3D" id="1.10.10.1320">
    <property type="entry name" value="Anti-sigma factor, zinc-finger domain"/>
    <property type="match status" value="1"/>
</dbReference>
<dbReference type="KEGG" id="gbi:PG2T_10805"/>
<accession>A0A1B1YVA6</accession>
<proteinExistence type="predicted"/>
<protein>
    <recommendedName>
        <fullName evidence="2">Putative zinc-finger domain-containing protein</fullName>
    </recommendedName>
</protein>
<dbReference type="InterPro" id="IPR027383">
    <property type="entry name" value="Znf_put"/>
</dbReference>
<gene>
    <name evidence="3" type="ORF">PG2T_10805</name>
</gene>
<dbReference type="Proteomes" id="UP000092952">
    <property type="component" value="Chromosome"/>
</dbReference>
<dbReference type="OrthoDB" id="8374021at2"/>
<dbReference type="Pfam" id="PF13490">
    <property type="entry name" value="zf-HC2"/>
    <property type="match status" value="1"/>
</dbReference>
<dbReference type="InterPro" id="IPR021806">
    <property type="entry name" value="DUF3379"/>
</dbReference>
<dbReference type="InParanoid" id="A0A1B1YVA6"/>
<keyword evidence="1" id="KW-0812">Transmembrane</keyword>
<organism evidence="3 4">
    <name type="scientific">Immundisolibacter cernigliae</name>
    <dbReference type="NCBI Taxonomy" id="1810504"/>
    <lineage>
        <taxon>Bacteria</taxon>
        <taxon>Pseudomonadati</taxon>
        <taxon>Pseudomonadota</taxon>
        <taxon>Gammaproteobacteria</taxon>
        <taxon>Immundisolibacterales</taxon>
        <taxon>Immundisolibacteraceae</taxon>
        <taxon>Immundisolibacter</taxon>
    </lineage>
</organism>
<keyword evidence="1" id="KW-0472">Membrane</keyword>
<feature type="transmembrane region" description="Helical" evidence="1">
    <location>
        <begin position="46"/>
        <end position="63"/>
    </location>
</feature>
<dbReference type="Pfam" id="PF11859">
    <property type="entry name" value="DUF3379"/>
    <property type="match status" value="1"/>
</dbReference>
<dbReference type="AlphaFoldDB" id="A0A1B1YVA6"/>
<feature type="domain" description="Putative zinc-finger" evidence="2">
    <location>
        <begin position="4"/>
        <end position="38"/>
    </location>
</feature>
<evidence type="ECO:0000256" key="1">
    <source>
        <dbReference type="SAM" id="Phobius"/>
    </source>
</evidence>
<evidence type="ECO:0000313" key="3">
    <source>
        <dbReference type="EMBL" id="ANX04608.1"/>
    </source>
</evidence>
<keyword evidence="4" id="KW-1185">Reference proteome</keyword>
<evidence type="ECO:0000259" key="2">
    <source>
        <dbReference type="Pfam" id="PF13490"/>
    </source>
</evidence>
<reference evidence="4" key="1">
    <citation type="submission" date="2016-03" db="EMBL/GenBank/DDBJ databases">
        <title>Complete genome sequence of Solimmundus cernigliae, representing a novel lineage of polycyclic aromatic hydrocarbon degraders within the Gammaproteobacteria.</title>
        <authorList>
            <person name="Singleton D.R."/>
            <person name="Dickey A.N."/>
            <person name="Scholl E.H."/>
            <person name="Wright F.A."/>
            <person name="Aitken M.D."/>
        </authorList>
    </citation>
    <scope>NUCLEOTIDE SEQUENCE [LARGE SCALE GENOMIC DNA]</scope>
    <source>
        <strain evidence="4">TR3.2</strain>
    </source>
</reference>
<sequence>MFSCKDVTDHASDHLEGALPWRAALQLRAHLLICDHCRRLLRQMRAVNGALGLMGFVGVAAPARPTRRWPELAVAALAGAAVVLTVWLLPSFTGLEQRVYAHAIDHHAQSGAVRPAAQVVGSLQAVGARLEGELAGVVFADRCDFFGRTIAHLILQTSAGPVVVMLLPEHARAQVFFRGNQAGRIEAFGPGTLALLGADAASLDEASARVRAAVRWPA</sequence>
<name>A0A1B1YVA6_9GAMM</name>
<feature type="transmembrane region" description="Helical" evidence="1">
    <location>
        <begin position="69"/>
        <end position="89"/>
    </location>
</feature>
<dbReference type="STRING" id="1810504.PG2T_10805"/>
<dbReference type="InterPro" id="IPR041916">
    <property type="entry name" value="Anti_sigma_zinc_sf"/>
</dbReference>